<dbReference type="Proteomes" id="UP000238415">
    <property type="component" value="Unassembled WGS sequence"/>
</dbReference>
<dbReference type="PANTHER" id="PTHR33495">
    <property type="entry name" value="ANTI-SIGMA FACTOR ANTAGONIST TM_1081-RELATED-RELATED"/>
    <property type="match status" value="1"/>
</dbReference>
<keyword evidence="5" id="KW-1185">Reference proteome</keyword>
<comment type="similarity">
    <text evidence="1 2">Belongs to the anti-sigma-factor antagonist family.</text>
</comment>
<dbReference type="InterPro" id="IPR003658">
    <property type="entry name" value="Anti-sigma_ant"/>
</dbReference>
<sequence>MQVFFSSEGKELWARVKGEVDLENADLLRRELEASLDHARPQVLLLDLEGVTFMDSSGLGVILGRYRRLKKEGGRVVICRPQPQVRRLLEISGLSKIMTIHPEGPETLGGIKDGR</sequence>
<reference evidence="4 5" key="1">
    <citation type="submission" date="2018-03" db="EMBL/GenBank/DDBJ databases">
        <title>Genome sequence of Moorella humiferrea DSM 23265.</title>
        <authorList>
            <person name="Poehlein A."/>
            <person name="Daniel R."/>
        </authorList>
    </citation>
    <scope>NUCLEOTIDE SEQUENCE [LARGE SCALE GENOMIC DNA]</scope>
    <source>
        <strain evidence="4 5">DSM 23265</strain>
    </source>
</reference>
<dbReference type="Pfam" id="PF01740">
    <property type="entry name" value="STAS"/>
    <property type="match status" value="1"/>
</dbReference>
<evidence type="ECO:0000313" key="4">
    <source>
        <dbReference type="EMBL" id="PRR69853.1"/>
    </source>
</evidence>
<dbReference type="PANTHER" id="PTHR33495:SF2">
    <property type="entry name" value="ANTI-SIGMA FACTOR ANTAGONIST TM_1081-RELATED"/>
    <property type="match status" value="1"/>
</dbReference>
<proteinExistence type="inferred from homology"/>
<dbReference type="SUPFAM" id="SSF52091">
    <property type="entry name" value="SpoIIaa-like"/>
    <property type="match status" value="1"/>
</dbReference>
<name>A0A2T0AM69_9FIRM</name>
<dbReference type="CDD" id="cd07043">
    <property type="entry name" value="STAS_anti-anti-sigma_factors"/>
    <property type="match status" value="1"/>
</dbReference>
<evidence type="ECO:0000259" key="3">
    <source>
        <dbReference type="PROSITE" id="PS50801"/>
    </source>
</evidence>
<dbReference type="RefSeq" id="WP_106006041.1">
    <property type="nucleotide sequence ID" value="NZ_CP136419.1"/>
</dbReference>
<dbReference type="NCBIfam" id="TIGR00377">
    <property type="entry name" value="ant_ant_sig"/>
    <property type="match status" value="1"/>
</dbReference>
<dbReference type="GO" id="GO:0043856">
    <property type="term" value="F:anti-sigma factor antagonist activity"/>
    <property type="evidence" value="ECO:0007669"/>
    <property type="project" value="InterPro"/>
</dbReference>
<evidence type="ECO:0000256" key="2">
    <source>
        <dbReference type="RuleBase" id="RU003749"/>
    </source>
</evidence>
<evidence type="ECO:0000256" key="1">
    <source>
        <dbReference type="ARBA" id="ARBA00009013"/>
    </source>
</evidence>
<feature type="domain" description="STAS" evidence="3">
    <location>
        <begin position="15"/>
        <end position="111"/>
    </location>
</feature>
<dbReference type="OrthoDB" id="9796601at2"/>
<dbReference type="Gene3D" id="3.30.750.24">
    <property type="entry name" value="STAS domain"/>
    <property type="match status" value="1"/>
</dbReference>
<comment type="caution">
    <text evidence="4">The sequence shown here is derived from an EMBL/GenBank/DDBJ whole genome shotgun (WGS) entry which is preliminary data.</text>
</comment>
<gene>
    <name evidence="4" type="primary">spoIIAA</name>
    <name evidence="4" type="ORF">MOHU_21090</name>
</gene>
<dbReference type="EMBL" id="PVXM01000050">
    <property type="protein sequence ID" value="PRR69853.1"/>
    <property type="molecule type" value="Genomic_DNA"/>
</dbReference>
<dbReference type="InterPro" id="IPR036513">
    <property type="entry name" value="STAS_dom_sf"/>
</dbReference>
<organism evidence="4 5">
    <name type="scientific">Neomoorella humiferrea</name>
    <dbReference type="NCBI Taxonomy" id="676965"/>
    <lineage>
        <taxon>Bacteria</taxon>
        <taxon>Bacillati</taxon>
        <taxon>Bacillota</taxon>
        <taxon>Clostridia</taxon>
        <taxon>Neomoorellales</taxon>
        <taxon>Neomoorellaceae</taxon>
        <taxon>Neomoorella</taxon>
    </lineage>
</organism>
<protein>
    <recommendedName>
        <fullName evidence="2">Anti-sigma factor antagonist</fullName>
    </recommendedName>
</protein>
<dbReference type="PROSITE" id="PS50801">
    <property type="entry name" value="STAS"/>
    <property type="match status" value="1"/>
</dbReference>
<dbReference type="AlphaFoldDB" id="A0A2T0AM69"/>
<dbReference type="InterPro" id="IPR002645">
    <property type="entry name" value="STAS_dom"/>
</dbReference>
<accession>A0A2T0AM69</accession>
<evidence type="ECO:0000313" key="5">
    <source>
        <dbReference type="Proteomes" id="UP000238415"/>
    </source>
</evidence>